<organism evidence="2 3">
    <name type="scientific">Racocetra fulgida</name>
    <dbReference type="NCBI Taxonomy" id="60492"/>
    <lineage>
        <taxon>Eukaryota</taxon>
        <taxon>Fungi</taxon>
        <taxon>Fungi incertae sedis</taxon>
        <taxon>Mucoromycota</taxon>
        <taxon>Glomeromycotina</taxon>
        <taxon>Glomeromycetes</taxon>
        <taxon>Diversisporales</taxon>
        <taxon>Gigasporaceae</taxon>
        <taxon>Racocetra</taxon>
    </lineage>
</organism>
<feature type="compositionally biased region" description="Polar residues" evidence="1">
    <location>
        <begin position="220"/>
        <end position="229"/>
    </location>
</feature>
<protein>
    <submittedName>
        <fullName evidence="2">9061_t:CDS:1</fullName>
    </submittedName>
</protein>
<dbReference type="EMBL" id="CAJVPZ010018633">
    <property type="protein sequence ID" value="CAG8689243.1"/>
    <property type="molecule type" value="Genomic_DNA"/>
</dbReference>
<dbReference type="Proteomes" id="UP000789396">
    <property type="component" value="Unassembled WGS sequence"/>
</dbReference>
<dbReference type="OrthoDB" id="2440646at2759"/>
<reference evidence="2" key="1">
    <citation type="submission" date="2021-06" db="EMBL/GenBank/DDBJ databases">
        <authorList>
            <person name="Kallberg Y."/>
            <person name="Tangrot J."/>
            <person name="Rosling A."/>
        </authorList>
    </citation>
    <scope>NUCLEOTIDE SEQUENCE</scope>
    <source>
        <strain evidence="2">IN212</strain>
    </source>
</reference>
<keyword evidence="3" id="KW-1185">Reference proteome</keyword>
<accession>A0A9N9HK37</accession>
<dbReference type="AlphaFoldDB" id="A0A9N9HK37"/>
<feature type="compositionally biased region" description="Basic and acidic residues" evidence="1">
    <location>
        <begin position="275"/>
        <end position="285"/>
    </location>
</feature>
<proteinExistence type="predicted"/>
<gene>
    <name evidence="2" type="ORF">RFULGI_LOCUS9923</name>
</gene>
<feature type="compositionally biased region" description="Basic residues" evidence="1">
    <location>
        <begin position="260"/>
        <end position="274"/>
    </location>
</feature>
<comment type="caution">
    <text evidence="2">The sequence shown here is derived from an EMBL/GenBank/DDBJ whole genome shotgun (WGS) entry which is preliminary data.</text>
</comment>
<feature type="region of interest" description="Disordered" evidence="1">
    <location>
        <begin position="1"/>
        <end position="26"/>
    </location>
</feature>
<name>A0A9N9HK37_9GLOM</name>
<sequence length="285" mass="33160">MVRKIRNDKKECSTPQKLREHLKQKNPCKALQDQKKIADRVDSPKGIPPILTPASFIQVPNQTSSEILNKDTSFKNPKIEWNYQNIKRKLNTFKNLQQEICSRLENFDRKRFYLEIEKEGGFIDKKGIVAEIRKEIFPESENDAYTQAPTPKVNDQKRNEKNRYLISQKEAENWVNSNAQKPGDCDRPEDLNQCMLLCHDLEQYDPEAVRPPTKEELENSPGSRTQAIRKSNKSKREIKEGQEKPEKDLEFREQEIGTAVKRRAIAVHRAKVPKSHPDNGSDIRK</sequence>
<evidence type="ECO:0000313" key="2">
    <source>
        <dbReference type="EMBL" id="CAG8689243.1"/>
    </source>
</evidence>
<feature type="compositionally biased region" description="Basic and acidic residues" evidence="1">
    <location>
        <begin position="234"/>
        <end position="255"/>
    </location>
</feature>
<feature type="region of interest" description="Disordered" evidence="1">
    <location>
        <begin position="209"/>
        <end position="285"/>
    </location>
</feature>
<evidence type="ECO:0000256" key="1">
    <source>
        <dbReference type="SAM" id="MobiDB-lite"/>
    </source>
</evidence>
<evidence type="ECO:0000313" key="3">
    <source>
        <dbReference type="Proteomes" id="UP000789396"/>
    </source>
</evidence>
<feature type="compositionally biased region" description="Basic and acidic residues" evidence="1">
    <location>
        <begin position="8"/>
        <end position="23"/>
    </location>
</feature>
<feature type="non-terminal residue" evidence="2">
    <location>
        <position position="285"/>
    </location>
</feature>